<dbReference type="PANTHER" id="PTHR47481">
    <property type="match status" value="1"/>
</dbReference>
<dbReference type="AlphaFoldDB" id="A0A7J9D4Z0"/>
<comment type="caution">
    <text evidence="1">The sequence shown here is derived from an EMBL/GenBank/DDBJ whole genome shotgun (WGS) entry which is preliminary data.</text>
</comment>
<sequence length="64" mass="7022">MKIKGYCDSLASCGEAISEQEHVTVILNYLSPEYESVLTIITASPVPYSVQGFITKLLDAEARQ</sequence>
<proteinExistence type="predicted"/>
<dbReference type="Proteomes" id="UP000593579">
    <property type="component" value="Unassembled WGS sequence"/>
</dbReference>
<name>A0A7J9D4Z0_GOSGO</name>
<protein>
    <submittedName>
        <fullName evidence="1">Uncharacterized protein</fullName>
    </submittedName>
</protein>
<evidence type="ECO:0000313" key="2">
    <source>
        <dbReference type="Proteomes" id="UP000593579"/>
    </source>
</evidence>
<organism evidence="1 2">
    <name type="scientific">Gossypium gossypioides</name>
    <name type="common">Mexican cotton</name>
    <name type="synonym">Selera gossypioides</name>
    <dbReference type="NCBI Taxonomy" id="34282"/>
    <lineage>
        <taxon>Eukaryota</taxon>
        <taxon>Viridiplantae</taxon>
        <taxon>Streptophyta</taxon>
        <taxon>Embryophyta</taxon>
        <taxon>Tracheophyta</taxon>
        <taxon>Spermatophyta</taxon>
        <taxon>Magnoliopsida</taxon>
        <taxon>eudicotyledons</taxon>
        <taxon>Gunneridae</taxon>
        <taxon>Pentapetalae</taxon>
        <taxon>rosids</taxon>
        <taxon>malvids</taxon>
        <taxon>Malvales</taxon>
        <taxon>Malvaceae</taxon>
        <taxon>Malvoideae</taxon>
        <taxon>Gossypium</taxon>
    </lineage>
</organism>
<reference evidence="1 2" key="1">
    <citation type="journal article" date="2019" name="Genome Biol. Evol.">
        <title>Insights into the evolution of the New World diploid cottons (Gossypium, subgenus Houzingenia) based on genome sequencing.</title>
        <authorList>
            <person name="Grover C.E."/>
            <person name="Arick M.A. 2nd"/>
            <person name="Thrash A."/>
            <person name="Conover J.L."/>
            <person name="Sanders W.S."/>
            <person name="Peterson D.G."/>
            <person name="Frelichowski J.E."/>
            <person name="Scheffler J.A."/>
            <person name="Scheffler B.E."/>
            <person name="Wendel J.F."/>
        </authorList>
    </citation>
    <scope>NUCLEOTIDE SEQUENCE [LARGE SCALE GENOMIC DNA]</scope>
    <source>
        <strain evidence="1">5</strain>
        <tissue evidence="1">Leaf</tissue>
    </source>
</reference>
<keyword evidence="2" id="KW-1185">Reference proteome</keyword>
<dbReference type="OrthoDB" id="995010at2759"/>
<gene>
    <name evidence="1" type="ORF">Gogos_020321</name>
</gene>
<evidence type="ECO:0000313" key="1">
    <source>
        <dbReference type="EMBL" id="MBA0755787.1"/>
    </source>
</evidence>
<accession>A0A7J9D4Z0</accession>
<dbReference type="PANTHER" id="PTHR47481:SF30">
    <property type="entry name" value="CCHC-TYPE DOMAIN-CONTAINING PROTEIN"/>
    <property type="match status" value="1"/>
</dbReference>
<dbReference type="EMBL" id="JABEZY010271699">
    <property type="protein sequence ID" value="MBA0755787.1"/>
    <property type="molecule type" value="Genomic_DNA"/>
</dbReference>